<dbReference type="Pfam" id="PF00583">
    <property type="entry name" value="Acetyltransf_1"/>
    <property type="match status" value="1"/>
</dbReference>
<evidence type="ECO:0000259" key="1">
    <source>
        <dbReference type="PROSITE" id="PS51186"/>
    </source>
</evidence>
<evidence type="ECO:0000313" key="2">
    <source>
        <dbReference type="EMBL" id="KKM04145.1"/>
    </source>
</evidence>
<dbReference type="PROSITE" id="PS51186">
    <property type="entry name" value="GNAT"/>
    <property type="match status" value="1"/>
</dbReference>
<sequence length="191" mass="22015">MKLDIIIKPLTPDLLDDFLNYFDNIAFSDNPDWAGCYCYFHHCEGYLKEWSERSKEENRSASKELVQSGKLNGFLAYKKDEPIGWLNIDSKKNYVKLPIEEAKGYPHEGKIASIVCFIIAPAQRRQGIARKILRYACSSLKDKGYDMIEAYPKRGLLPDAHSYHGPDSLYLSEGFSIYKELTDSYIVRKKL</sequence>
<comment type="caution">
    <text evidence="2">The sequence shown here is derived from an EMBL/GenBank/DDBJ whole genome shotgun (WGS) entry which is preliminary data.</text>
</comment>
<dbReference type="InterPro" id="IPR000182">
    <property type="entry name" value="GNAT_dom"/>
</dbReference>
<name>A0A0F9GZB9_9ZZZZ</name>
<dbReference type="InterPro" id="IPR016181">
    <property type="entry name" value="Acyl_CoA_acyltransferase"/>
</dbReference>
<feature type="domain" description="N-acetyltransferase" evidence="1">
    <location>
        <begin position="5"/>
        <end position="191"/>
    </location>
</feature>
<gene>
    <name evidence="2" type="ORF">LCGC14_1767160</name>
</gene>
<reference evidence="2" key="1">
    <citation type="journal article" date="2015" name="Nature">
        <title>Complex archaea that bridge the gap between prokaryotes and eukaryotes.</title>
        <authorList>
            <person name="Spang A."/>
            <person name="Saw J.H."/>
            <person name="Jorgensen S.L."/>
            <person name="Zaremba-Niedzwiedzka K."/>
            <person name="Martijn J."/>
            <person name="Lind A.E."/>
            <person name="van Eijk R."/>
            <person name="Schleper C."/>
            <person name="Guy L."/>
            <person name="Ettema T.J."/>
        </authorList>
    </citation>
    <scope>NUCLEOTIDE SEQUENCE</scope>
</reference>
<dbReference type="SUPFAM" id="SSF55729">
    <property type="entry name" value="Acyl-CoA N-acyltransferases (Nat)"/>
    <property type="match status" value="1"/>
</dbReference>
<dbReference type="Gene3D" id="3.40.630.30">
    <property type="match status" value="1"/>
</dbReference>
<organism evidence="2">
    <name type="scientific">marine sediment metagenome</name>
    <dbReference type="NCBI Taxonomy" id="412755"/>
    <lineage>
        <taxon>unclassified sequences</taxon>
        <taxon>metagenomes</taxon>
        <taxon>ecological metagenomes</taxon>
    </lineage>
</organism>
<proteinExistence type="predicted"/>
<dbReference type="EMBL" id="LAZR01016521">
    <property type="protein sequence ID" value="KKM04145.1"/>
    <property type="molecule type" value="Genomic_DNA"/>
</dbReference>
<protein>
    <recommendedName>
        <fullName evidence="1">N-acetyltransferase domain-containing protein</fullName>
    </recommendedName>
</protein>
<accession>A0A0F9GZB9</accession>
<dbReference type="AlphaFoldDB" id="A0A0F9GZB9"/>
<dbReference type="CDD" id="cd04301">
    <property type="entry name" value="NAT_SF"/>
    <property type="match status" value="1"/>
</dbReference>
<dbReference type="GO" id="GO:0016747">
    <property type="term" value="F:acyltransferase activity, transferring groups other than amino-acyl groups"/>
    <property type="evidence" value="ECO:0007669"/>
    <property type="project" value="InterPro"/>
</dbReference>